<dbReference type="Proteomes" id="UP001148838">
    <property type="component" value="Unassembled WGS sequence"/>
</dbReference>
<accession>A0ABQ8SPC0</accession>
<protein>
    <submittedName>
        <fullName evidence="1">Uncharacterized protein</fullName>
    </submittedName>
</protein>
<name>A0ABQ8SPC0_PERAM</name>
<gene>
    <name evidence="1" type="ORF">ANN_17895</name>
</gene>
<comment type="caution">
    <text evidence="1">The sequence shown here is derived from an EMBL/GenBank/DDBJ whole genome shotgun (WGS) entry which is preliminary data.</text>
</comment>
<sequence length="159" mass="17881">MKKVRSSASPSLHYVSQYGEKYATSESVNQHVNREKHKRGLQRIQDAKQEVQQILLGQARPSGFAELCEALISANIPLTKVNNLKFRCVKSFLKAPSRVAHFKSVAPEVPLLPSPILTMWGTWLEAPNYYSKHITMVKNFIDMLDSSDAASIKLAQELL</sequence>
<reference evidence="1 2" key="1">
    <citation type="journal article" date="2022" name="Allergy">
        <title>Genome assembly and annotation of Periplaneta americana reveal a comprehensive cockroach allergen profile.</title>
        <authorList>
            <person name="Wang L."/>
            <person name="Xiong Q."/>
            <person name="Saelim N."/>
            <person name="Wang L."/>
            <person name="Nong W."/>
            <person name="Wan A.T."/>
            <person name="Shi M."/>
            <person name="Liu X."/>
            <person name="Cao Q."/>
            <person name="Hui J.H.L."/>
            <person name="Sookrung N."/>
            <person name="Leung T.F."/>
            <person name="Tungtrongchitr A."/>
            <person name="Tsui S.K.W."/>
        </authorList>
    </citation>
    <scope>NUCLEOTIDE SEQUENCE [LARGE SCALE GENOMIC DNA]</scope>
    <source>
        <strain evidence="1">PWHHKU_190912</strain>
    </source>
</reference>
<evidence type="ECO:0000313" key="2">
    <source>
        <dbReference type="Proteomes" id="UP001148838"/>
    </source>
</evidence>
<evidence type="ECO:0000313" key="1">
    <source>
        <dbReference type="EMBL" id="KAJ4435285.1"/>
    </source>
</evidence>
<organism evidence="1 2">
    <name type="scientific">Periplaneta americana</name>
    <name type="common">American cockroach</name>
    <name type="synonym">Blatta americana</name>
    <dbReference type="NCBI Taxonomy" id="6978"/>
    <lineage>
        <taxon>Eukaryota</taxon>
        <taxon>Metazoa</taxon>
        <taxon>Ecdysozoa</taxon>
        <taxon>Arthropoda</taxon>
        <taxon>Hexapoda</taxon>
        <taxon>Insecta</taxon>
        <taxon>Pterygota</taxon>
        <taxon>Neoptera</taxon>
        <taxon>Polyneoptera</taxon>
        <taxon>Dictyoptera</taxon>
        <taxon>Blattodea</taxon>
        <taxon>Blattoidea</taxon>
        <taxon>Blattidae</taxon>
        <taxon>Blattinae</taxon>
        <taxon>Periplaneta</taxon>
    </lineage>
</organism>
<dbReference type="EMBL" id="JAJSOF020000023">
    <property type="protein sequence ID" value="KAJ4435285.1"/>
    <property type="molecule type" value="Genomic_DNA"/>
</dbReference>
<proteinExistence type="predicted"/>
<keyword evidence="2" id="KW-1185">Reference proteome</keyword>